<keyword evidence="1" id="KW-0677">Repeat</keyword>
<comment type="caution">
    <text evidence="3">The sequence shown here is derived from an EMBL/GenBank/DDBJ whole genome shotgun (WGS) entry which is preliminary data.</text>
</comment>
<dbReference type="InterPro" id="IPR046960">
    <property type="entry name" value="PPR_At4g14850-like_plant"/>
</dbReference>
<evidence type="ECO:0000313" key="4">
    <source>
        <dbReference type="Proteomes" id="UP000237347"/>
    </source>
</evidence>
<dbReference type="GO" id="GO:0009451">
    <property type="term" value="P:RNA modification"/>
    <property type="evidence" value="ECO:0007669"/>
    <property type="project" value="InterPro"/>
</dbReference>
<evidence type="ECO:0000313" key="3">
    <source>
        <dbReference type="EMBL" id="KAK7855812.1"/>
    </source>
</evidence>
<feature type="repeat" description="PPR" evidence="2">
    <location>
        <begin position="75"/>
        <end position="109"/>
    </location>
</feature>
<accession>A0AAW0LVX0</accession>
<dbReference type="InterPro" id="IPR002885">
    <property type="entry name" value="PPR_rpt"/>
</dbReference>
<evidence type="ECO:0000256" key="1">
    <source>
        <dbReference type="ARBA" id="ARBA00022737"/>
    </source>
</evidence>
<keyword evidence="4" id="KW-1185">Reference proteome</keyword>
<dbReference type="PANTHER" id="PTHR47926:SF347">
    <property type="entry name" value="PENTATRICOPEPTIDE REPEAT-CONTAINING PROTEIN"/>
    <property type="match status" value="1"/>
</dbReference>
<reference evidence="3 4" key="1">
    <citation type="journal article" date="2018" name="Sci. Data">
        <title>The draft genome sequence of cork oak.</title>
        <authorList>
            <person name="Ramos A.M."/>
            <person name="Usie A."/>
            <person name="Barbosa P."/>
            <person name="Barros P.M."/>
            <person name="Capote T."/>
            <person name="Chaves I."/>
            <person name="Simoes F."/>
            <person name="Abreu I."/>
            <person name="Carrasquinho I."/>
            <person name="Faro C."/>
            <person name="Guimaraes J.B."/>
            <person name="Mendonca D."/>
            <person name="Nobrega F."/>
            <person name="Rodrigues L."/>
            <person name="Saibo N.J.M."/>
            <person name="Varela M.C."/>
            <person name="Egas C."/>
            <person name="Matos J."/>
            <person name="Miguel C.M."/>
            <person name="Oliveira M.M."/>
            <person name="Ricardo C.P."/>
            <person name="Goncalves S."/>
        </authorList>
    </citation>
    <scope>NUCLEOTIDE SEQUENCE [LARGE SCALE GENOMIC DNA]</scope>
    <source>
        <strain evidence="4">cv. HL8</strain>
    </source>
</reference>
<dbReference type="GO" id="GO:0003723">
    <property type="term" value="F:RNA binding"/>
    <property type="evidence" value="ECO:0007669"/>
    <property type="project" value="InterPro"/>
</dbReference>
<proteinExistence type="predicted"/>
<organism evidence="3 4">
    <name type="scientific">Quercus suber</name>
    <name type="common">Cork oak</name>
    <dbReference type="NCBI Taxonomy" id="58331"/>
    <lineage>
        <taxon>Eukaryota</taxon>
        <taxon>Viridiplantae</taxon>
        <taxon>Streptophyta</taxon>
        <taxon>Embryophyta</taxon>
        <taxon>Tracheophyta</taxon>
        <taxon>Spermatophyta</taxon>
        <taxon>Magnoliopsida</taxon>
        <taxon>eudicotyledons</taxon>
        <taxon>Gunneridae</taxon>
        <taxon>Pentapetalae</taxon>
        <taxon>rosids</taxon>
        <taxon>fabids</taxon>
        <taxon>Fagales</taxon>
        <taxon>Fagaceae</taxon>
        <taxon>Quercus</taxon>
    </lineage>
</organism>
<dbReference type="NCBIfam" id="TIGR00756">
    <property type="entry name" value="PPR"/>
    <property type="match status" value="1"/>
</dbReference>
<dbReference type="Gene3D" id="1.25.40.10">
    <property type="entry name" value="Tetratricopeptide repeat domain"/>
    <property type="match status" value="1"/>
</dbReference>
<evidence type="ECO:0000256" key="2">
    <source>
        <dbReference type="PROSITE-ProRule" id="PRU00708"/>
    </source>
</evidence>
<dbReference type="PANTHER" id="PTHR47926">
    <property type="entry name" value="PENTATRICOPEPTIDE REPEAT-CONTAINING PROTEIN"/>
    <property type="match status" value="1"/>
</dbReference>
<dbReference type="AlphaFoldDB" id="A0AAW0LVX0"/>
<dbReference type="Proteomes" id="UP000237347">
    <property type="component" value="Unassembled WGS sequence"/>
</dbReference>
<protein>
    <submittedName>
        <fullName evidence="3">Pentatricopeptide repeat-containing protein</fullName>
    </submittedName>
</protein>
<dbReference type="EMBL" id="PKMF04000042">
    <property type="protein sequence ID" value="KAK7855812.1"/>
    <property type="molecule type" value="Genomic_DNA"/>
</dbReference>
<dbReference type="InterPro" id="IPR011990">
    <property type="entry name" value="TPR-like_helical_dom_sf"/>
</dbReference>
<gene>
    <name evidence="3" type="primary">PCMP-H81_1</name>
    <name evidence="3" type="ORF">CFP56_026367</name>
</gene>
<dbReference type="PROSITE" id="PS51375">
    <property type="entry name" value="PPR"/>
    <property type="match status" value="1"/>
</dbReference>
<sequence length="144" mass="16234">MEREGFKANLRTVAALLLACEDGLEIRLGKEIHGYCLRNGLFDLDPHVGTALIGFYLKFDVRISRLVFDLMIVRSIGSWNAMINGYVDVGNYLEALNLFMSMLENGVHFDSVLQCWLLSKPVRNLSSPIGYANPSNGYQVEICW</sequence>
<name>A0AAW0LVX0_QUESU</name>
<dbReference type="Pfam" id="PF01535">
    <property type="entry name" value="PPR"/>
    <property type="match status" value="1"/>
</dbReference>